<evidence type="ECO:0000256" key="3">
    <source>
        <dbReference type="ARBA" id="ARBA00012937"/>
    </source>
</evidence>
<evidence type="ECO:0000256" key="18">
    <source>
        <dbReference type="RuleBase" id="RU004356"/>
    </source>
</evidence>
<feature type="modified residue" description="O-AMP-tyrosine" evidence="15">
    <location>
        <position position="384"/>
    </location>
</feature>
<dbReference type="Proteomes" id="UP000886748">
    <property type="component" value="Unassembled WGS sequence"/>
</dbReference>
<evidence type="ECO:0000256" key="1">
    <source>
        <dbReference type="ARBA" id="ARBA00004496"/>
    </source>
</evidence>
<keyword evidence="6 18" id="KW-0436">Ligase</keyword>
<dbReference type="GO" id="GO:0005737">
    <property type="term" value="C:cytoplasm"/>
    <property type="evidence" value="ECO:0007669"/>
    <property type="project" value="UniProtKB-SubCell"/>
</dbReference>
<dbReference type="EMBL" id="DVOD01000047">
    <property type="protein sequence ID" value="HIU92750.1"/>
    <property type="molecule type" value="Genomic_DNA"/>
</dbReference>
<dbReference type="SUPFAM" id="SSF54368">
    <property type="entry name" value="Glutamine synthetase, N-terminal domain"/>
    <property type="match status" value="1"/>
</dbReference>
<evidence type="ECO:0000256" key="2">
    <source>
        <dbReference type="ARBA" id="ARBA00009897"/>
    </source>
</evidence>
<gene>
    <name evidence="21" type="primary">glnA</name>
    <name evidence="21" type="ORF">IAD26_06410</name>
</gene>
<dbReference type="NCBIfam" id="TIGR00653">
    <property type="entry name" value="GlnA"/>
    <property type="match status" value="1"/>
</dbReference>
<feature type="domain" description="GS beta-grasp" evidence="19">
    <location>
        <begin position="24"/>
        <end position="111"/>
    </location>
</feature>
<feature type="binding site" evidence="13">
    <location>
        <position position="327"/>
    </location>
    <ligand>
        <name>ATP</name>
        <dbReference type="ChEBI" id="CHEBI:30616"/>
    </ligand>
</feature>
<dbReference type="PROSITE" id="PS00180">
    <property type="entry name" value="GLNA_1"/>
    <property type="match status" value="1"/>
</dbReference>
<keyword evidence="10 14" id="KW-0460">Magnesium</keyword>
<feature type="binding site" evidence="12">
    <location>
        <position position="327"/>
    </location>
    <ligand>
        <name>L-glutamate</name>
        <dbReference type="ChEBI" id="CHEBI:29985"/>
    </ligand>
</feature>
<dbReference type="InterPro" id="IPR008146">
    <property type="entry name" value="Gln_synth_cat_dom"/>
</dbReference>
<dbReference type="PROSITE" id="PS51987">
    <property type="entry name" value="GS_CATALYTIC"/>
    <property type="match status" value="1"/>
</dbReference>
<feature type="binding site" evidence="14">
    <location>
        <position position="205"/>
    </location>
    <ligand>
        <name>Mg(2+)</name>
        <dbReference type="ChEBI" id="CHEBI:18420"/>
        <label>1</label>
    </ligand>
</feature>
<evidence type="ECO:0000256" key="11">
    <source>
        <dbReference type="ARBA" id="ARBA00049436"/>
    </source>
</evidence>
<dbReference type="InterPro" id="IPR036651">
    <property type="entry name" value="Gln_synt_N_sf"/>
</dbReference>
<feature type="binding site" evidence="14">
    <location>
        <position position="344"/>
    </location>
    <ligand>
        <name>Mg(2+)</name>
        <dbReference type="ChEBI" id="CHEBI:18420"/>
        <label>1</label>
    </ligand>
</feature>
<feature type="domain" description="GS catalytic" evidence="20">
    <location>
        <begin position="118"/>
        <end position="455"/>
    </location>
</feature>
<reference evidence="21" key="2">
    <citation type="journal article" date="2021" name="PeerJ">
        <title>Extensive microbial diversity within the chicken gut microbiome revealed by metagenomics and culture.</title>
        <authorList>
            <person name="Gilroy R."/>
            <person name="Ravi A."/>
            <person name="Getino M."/>
            <person name="Pursley I."/>
            <person name="Horton D.L."/>
            <person name="Alikhan N.F."/>
            <person name="Baker D."/>
            <person name="Gharbi K."/>
            <person name="Hall N."/>
            <person name="Watson M."/>
            <person name="Adriaenssens E.M."/>
            <person name="Foster-Nyarko E."/>
            <person name="Jarju S."/>
            <person name="Secka A."/>
            <person name="Antonio M."/>
            <person name="Oren A."/>
            <person name="Chaudhuri R.R."/>
            <person name="La Ragione R."/>
            <person name="Hildebrand F."/>
            <person name="Pallen M.J."/>
        </authorList>
    </citation>
    <scope>NUCLEOTIDE SEQUENCE</scope>
    <source>
        <strain evidence="21">CHK154-7741</strain>
    </source>
</reference>
<comment type="catalytic activity">
    <reaction evidence="11 18">
        <text>L-glutamate + NH4(+) + ATP = L-glutamine + ADP + phosphate + H(+)</text>
        <dbReference type="Rhea" id="RHEA:16169"/>
        <dbReference type="ChEBI" id="CHEBI:15378"/>
        <dbReference type="ChEBI" id="CHEBI:28938"/>
        <dbReference type="ChEBI" id="CHEBI:29985"/>
        <dbReference type="ChEBI" id="CHEBI:30616"/>
        <dbReference type="ChEBI" id="CHEBI:43474"/>
        <dbReference type="ChEBI" id="CHEBI:58359"/>
        <dbReference type="ChEBI" id="CHEBI:456216"/>
        <dbReference type="EC" id="6.3.1.2"/>
    </reaction>
</comment>
<dbReference type="GO" id="GO:0006542">
    <property type="term" value="P:glutamine biosynthetic process"/>
    <property type="evidence" value="ECO:0007669"/>
    <property type="project" value="InterPro"/>
</dbReference>
<feature type="binding site" evidence="14">
    <location>
        <position position="143"/>
    </location>
    <ligand>
        <name>Mg(2+)</name>
        <dbReference type="ChEBI" id="CHEBI:18420"/>
        <label>1</label>
    </ligand>
</feature>
<keyword evidence="9 13" id="KW-0067">ATP-binding</keyword>
<feature type="binding site" evidence="14">
    <location>
        <position position="254"/>
    </location>
    <ligand>
        <name>Mg(2+)</name>
        <dbReference type="ChEBI" id="CHEBI:18420"/>
        <label>1</label>
    </ligand>
</feature>
<feature type="binding site" evidence="12">
    <location>
        <position position="309"/>
    </location>
    <ligand>
        <name>L-glutamate</name>
        <dbReference type="ChEBI" id="CHEBI:29985"/>
    </ligand>
</feature>
<comment type="subcellular location">
    <subcellularLocation>
        <location evidence="1">Cytoplasm</location>
    </subcellularLocation>
</comment>
<comment type="cofactor">
    <cofactor evidence="14">
        <name>Mg(2+)</name>
        <dbReference type="ChEBI" id="CHEBI:18420"/>
    </cofactor>
    <text evidence="14">Binds 2 Mg(2+) ions per subunit.</text>
</comment>
<dbReference type="SMART" id="SM01230">
    <property type="entry name" value="Gln-synt_C"/>
    <property type="match status" value="1"/>
</dbReference>
<comment type="caution">
    <text evidence="21">The sequence shown here is derived from an EMBL/GenBank/DDBJ whole genome shotgun (WGS) entry which is preliminary data.</text>
</comment>
<dbReference type="Pfam" id="PF00120">
    <property type="entry name" value="Gln-synt_C"/>
    <property type="match status" value="1"/>
</dbReference>
<feature type="binding site" evidence="12">
    <location>
        <position position="346"/>
    </location>
    <ligand>
        <name>L-glutamate</name>
        <dbReference type="ChEBI" id="CHEBI:29985"/>
    </ligand>
</feature>
<dbReference type="PROSITE" id="PS51986">
    <property type="entry name" value="GS_BETA_GRASP"/>
    <property type="match status" value="1"/>
</dbReference>
<dbReference type="SUPFAM" id="SSF55931">
    <property type="entry name" value="Glutamine synthetase/guanido kinase"/>
    <property type="match status" value="1"/>
</dbReference>
<keyword evidence="7 14" id="KW-0479">Metal-binding</keyword>
<feature type="binding site" evidence="12">
    <location>
        <position position="315"/>
    </location>
    <ligand>
        <name>L-glutamate</name>
        <dbReference type="ChEBI" id="CHEBI:29985"/>
    </ligand>
</feature>
<proteinExistence type="inferred from homology"/>
<dbReference type="FunFam" id="3.30.590.10:FF:000003">
    <property type="entry name" value="Glutamine synthetase 2"/>
    <property type="match status" value="1"/>
</dbReference>
<evidence type="ECO:0000256" key="16">
    <source>
        <dbReference type="PROSITE-ProRule" id="PRU01330"/>
    </source>
</evidence>
<dbReference type="AlphaFoldDB" id="A0A9D1N0U2"/>
<evidence type="ECO:0000256" key="14">
    <source>
        <dbReference type="PIRSR" id="PIRSR604809-3"/>
    </source>
</evidence>
<dbReference type="Gene3D" id="3.30.590.10">
    <property type="entry name" value="Glutamine synthetase/guanido kinase, catalytic domain"/>
    <property type="match status" value="1"/>
</dbReference>
<reference evidence="21" key="1">
    <citation type="submission" date="2020-10" db="EMBL/GenBank/DDBJ databases">
        <authorList>
            <person name="Gilroy R."/>
        </authorList>
    </citation>
    <scope>NUCLEOTIDE SEQUENCE</scope>
    <source>
        <strain evidence="21">CHK154-7741</strain>
    </source>
</reference>
<feature type="binding site" evidence="12">
    <location>
        <begin position="249"/>
        <end position="250"/>
    </location>
    <ligand>
        <name>L-glutamate</name>
        <dbReference type="ChEBI" id="CHEBI:29985"/>
    </ligand>
</feature>
<feature type="binding site" evidence="14">
    <location>
        <position position="141"/>
    </location>
    <ligand>
        <name>Mg(2+)</name>
        <dbReference type="ChEBI" id="CHEBI:18420"/>
        <label>1</label>
    </ligand>
</feature>
<evidence type="ECO:0000256" key="7">
    <source>
        <dbReference type="ARBA" id="ARBA00022723"/>
    </source>
</evidence>
<dbReference type="PANTHER" id="PTHR43785">
    <property type="entry name" value="GAMMA-GLUTAMYLPUTRESCINE SYNTHETASE"/>
    <property type="match status" value="1"/>
</dbReference>
<feature type="binding site" evidence="13">
    <location>
        <position position="193"/>
    </location>
    <ligand>
        <name>ATP</name>
        <dbReference type="ChEBI" id="CHEBI:30616"/>
    </ligand>
</feature>
<name>A0A9D1N0U2_9CLOT</name>
<evidence type="ECO:0000256" key="9">
    <source>
        <dbReference type="ARBA" id="ARBA00022840"/>
    </source>
</evidence>
<evidence type="ECO:0000256" key="8">
    <source>
        <dbReference type="ARBA" id="ARBA00022741"/>
    </source>
</evidence>
<evidence type="ECO:0000256" key="6">
    <source>
        <dbReference type="ARBA" id="ARBA00022598"/>
    </source>
</evidence>
<dbReference type="GO" id="GO:0005524">
    <property type="term" value="F:ATP binding"/>
    <property type="evidence" value="ECO:0007669"/>
    <property type="project" value="UniProtKB-KW"/>
</dbReference>
<evidence type="ECO:0000313" key="22">
    <source>
        <dbReference type="Proteomes" id="UP000886748"/>
    </source>
</evidence>
<dbReference type="InterPro" id="IPR014746">
    <property type="entry name" value="Gln_synth/guanido_kin_cat_dom"/>
</dbReference>
<evidence type="ECO:0000259" key="19">
    <source>
        <dbReference type="PROSITE" id="PS51986"/>
    </source>
</evidence>
<dbReference type="PANTHER" id="PTHR43785:SF12">
    <property type="entry name" value="TYPE-1 GLUTAMINE SYNTHETASE 2"/>
    <property type="match status" value="1"/>
</dbReference>
<evidence type="ECO:0000256" key="10">
    <source>
        <dbReference type="ARBA" id="ARBA00022842"/>
    </source>
</evidence>
<evidence type="ECO:0000256" key="12">
    <source>
        <dbReference type="PIRSR" id="PIRSR604809-1"/>
    </source>
</evidence>
<dbReference type="GO" id="GO:0046872">
    <property type="term" value="F:metal ion binding"/>
    <property type="evidence" value="ECO:0007669"/>
    <property type="project" value="UniProtKB-KW"/>
</dbReference>
<evidence type="ECO:0000256" key="15">
    <source>
        <dbReference type="PIRSR" id="PIRSR604809-50"/>
    </source>
</evidence>
<keyword evidence="15" id="KW-0597">Phosphoprotein</keyword>
<dbReference type="Pfam" id="PF03951">
    <property type="entry name" value="Gln-synt_N"/>
    <property type="match status" value="1"/>
</dbReference>
<keyword evidence="8 13" id="KW-0547">Nucleotide-binding</keyword>
<protein>
    <recommendedName>
        <fullName evidence="4 18">Glutamine synthetase</fullName>
        <ecNumber evidence="3 18">6.3.1.2</ecNumber>
    </recommendedName>
</protein>
<dbReference type="EC" id="6.3.1.2" evidence="3 18"/>
<evidence type="ECO:0000259" key="20">
    <source>
        <dbReference type="PROSITE" id="PS51987"/>
    </source>
</evidence>
<evidence type="ECO:0000256" key="17">
    <source>
        <dbReference type="RuleBase" id="RU000384"/>
    </source>
</evidence>
<feature type="binding site" evidence="14">
    <location>
        <position position="198"/>
    </location>
    <ligand>
        <name>Mg(2+)</name>
        <dbReference type="ChEBI" id="CHEBI:18420"/>
        <label>1</label>
    </ligand>
</feature>
<dbReference type="InterPro" id="IPR008147">
    <property type="entry name" value="Gln_synt_N"/>
</dbReference>
<comment type="similarity">
    <text evidence="2 16 17">Belongs to the glutamine synthetase family.</text>
</comment>
<organism evidence="21 22">
    <name type="scientific">Candidatus Limenecus avicola</name>
    <dbReference type="NCBI Taxonomy" id="2840847"/>
    <lineage>
        <taxon>Bacteria</taxon>
        <taxon>Bacillati</taxon>
        <taxon>Bacillota</taxon>
        <taxon>Clostridia</taxon>
        <taxon>Eubacteriales</taxon>
        <taxon>Clostridiaceae</taxon>
        <taxon>Clostridiaceae incertae sedis</taxon>
        <taxon>Candidatus Limenecus</taxon>
    </lineage>
</organism>
<evidence type="ECO:0000256" key="4">
    <source>
        <dbReference type="ARBA" id="ARBA00021364"/>
    </source>
</evidence>
<evidence type="ECO:0000256" key="13">
    <source>
        <dbReference type="PIRSR" id="PIRSR604809-2"/>
    </source>
</evidence>
<accession>A0A9D1N0U2</accession>
<dbReference type="InterPro" id="IPR027303">
    <property type="entry name" value="Gln_synth_gly_rich_site"/>
</dbReference>
<keyword evidence="5" id="KW-0963">Cytoplasm</keyword>
<sequence>MINYVPKQGKELSKEEIKKLIDENHVKFIRLQFVDINGMVKNMAVPAKQIDKILNNELMLDGSSIKGFRSIETSDMYFYPDRSTFAILPWREKEGKWNVARIICDIHNADGTPFEGCPRCNLKRVIKEAEEMGFVMNIGPEAEFFLFKKDENGLPTTGTHDSAGYYDVGPDDKGEDIRAQIVDTLEQLGFEIEASHHEVARGQHEVDFKYADALTAADNIVTFKYAVKASADRFGLHATFMPKPIYGINGSGMHCNISLFDIKKGKNAFFNEDSAFQLSKEALYTIGAILENVKDFTAITNPTVNSYKRLVPGYEAPVYIAWSLANRSALIRVPAKRGNATRVELRSPDASCNPYLVMAVLLTVAMEGIKNQIKPPLQTEENIYDMTAKERKRNHIDSLPGSLNEALALMKKSKLVKKALGEHIFNEFVMAKEMEWDRYRTDVSPWELNEYLEKY</sequence>
<dbReference type="InterPro" id="IPR027302">
    <property type="entry name" value="Gln_synth_N_conserv_site"/>
</dbReference>
<evidence type="ECO:0000256" key="5">
    <source>
        <dbReference type="ARBA" id="ARBA00022490"/>
    </source>
</evidence>
<dbReference type="PROSITE" id="PS00181">
    <property type="entry name" value="GLNA_ATP"/>
    <property type="match status" value="1"/>
</dbReference>
<dbReference type="Gene3D" id="3.10.20.70">
    <property type="entry name" value="Glutamine synthetase, N-terminal domain"/>
    <property type="match status" value="1"/>
</dbReference>
<dbReference type="InterPro" id="IPR004809">
    <property type="entry name" value="Gln_synth_I"/>
</dbReference>
<dbReference type="GO" id="GO:0004356">
    <property type="term" value="F:glutamine synthetase activity"/>
    <property type="evidence" value="ECO:0007669"/>
    <property type="project" value="UniProtKB-EC"/>
</dbReference>
<evidence type="ECO:0000313" key="21">
    <source>
        <dbReference type="EMBL" id="HIU92750.1"/>
    </source>
</evidence>
<feature type="binding site" evidence="13">
    <location>
        <begin position="208"/>
        <end position="210"/>
    </location>
    <ligand>
        <name>ATP</name>
        <dbReference type="ChEBI" id="CHEBI:30616"/>
    </ligand>
</feature>